<dbReference type="Pfam" id="PF04068">
    <property type="entry name" value="Fer4_RLI"/>
    <property type="match status" value="1"/>
</dbReference>
<keyword evidence="1" id="KW-0547">Nucleotide-binding</keyword>
<dbReference type="PROSITE" id="PS00198">
    <property type="entry name" value="4FE4S_FER_1"/>
    <property type="match status" value="1"/>
</dbReference>
<dbReference type="InterPro" id="IPR003439">
    <property type="entry name" value="ABC_transporter-like_ATP-bd"/>
</dbReference>
<gene>
    <name evidence="5" type="ORF">Fadolivirus_1_661</name>
</gene>
<dbReference type="Proteomes" id="UP001162001">
    <property type="component" value="Segment"/>
</dbReference>
<feature type="domain" description="ABC transporter" evidence="3">
    <location>
        <begin position="349"/>
        <end position="562"/>
    </location>
</feature>
<dbReference type="Pfam" id="PF00005">
    <property type="entry name" value="ABC_tran"/>
    <property type="match status" value="2"/>
</dbReference>
<feature type="domain" description="ABC transporter" evidence="3">
    <location>
        <begin position="66"/>
        <end position="315"/>
    </location>
</feature>
<sequence>MIRIPIIDKDKCKPKKCRHECKSKCPVNMTGKQCIEIEELGKIAKINESLCIGCGICVKVCPFDAIKMVNLPSQISNNLVHSYGENMFRLYKLPMPKSGKIIGILGPNGCGKTTIMNILSNQILPNFSLEDNAKITTTEVLKNVRGTELQKYLKLLYDGKLVVNTKQQDIMMLVKRIKNKDTKVQDIVNKFKDSKNYKKIIDSLELDKLFDNKVLELSGGELQKIVCAVTLLRDGNVYIFDEPTNYLDIEYRIKVANLIKDLIDKDKYVFVVEHDLSILDFVADHIHVMYGEPGAYGVVSTLYSTLEGINIYFDGYIPADNVRFRAEPYKLNDTQIVEEQLYSNVNGIVSYDDVEIKYDHFNLRINKSQISSKDNMIVILGKNGTGKTTYLNWLKNTLGFIISHKPQINTNDYSNDKITVKDLLYTKIRDAMLSNMFVSDVINLLGVNKIYNKKVKKLSGGETQRLGIVLCLGTSADIYLIDEPSASLDIEQRFNATKVIKRFLLHNKKIGFIVEHDILMAITLAKEQTSKVLVFEEVKCEDNVRYCETSSLLDFNTGINKFLKSIDTTFRTDRDNKRPKLNKLDSVIDREQKQSNIYYQ</sequence>
<protein>
    <submittedName>
        <fullName evidence="5">RNAse l inhibitor RLI1</fullName>
    </submittedName>
</protein>
<evidence type="ECO:0000313" key="5">
    <source>
        <dbReference type="EMBL" id="QKF94119.1"/>
    </source>
</evidence>
<evidence type="ECO:0000313" key="6">
    <source>
        <dbReference type="Proteomes" id="UP001162001"/>
    </source>
</evidence>
<dbReference type="GO" id="GO:0005524">
    <property type="term" value="F:ATP binding"/>
    <property type="evidence" value="ECO:0007669"/>
    <property type="project" value="UniProtKB-KW"/>
</dbReference>
<evidence type="ECO:0000256" key="2">
    <source>
        <dbReference type="ARBA" id="ARBA00022840"/>
    </source>
</evidence>
<evidence type="ECO:0000259" key="3">
    <source>
        <dbReference type="PROSITE" id="PS50893"/>
    </source>
</evidence>
<dbReference type="InterPro" id="IPR007209">
    <property type="entry name" value="RNaseL-inhib-like_metal-bd_dom"/>
</dbReference>
<dbReference type="SMART" id="SM00382">
    <property type="entry name" value="AAA"/>
    <property type="match status" value="2"/>
</dbReference>
<dbReference type="InterPro" id="IPR003593">
    <property type="entry name" value="AAA+_ATPase"/>
</dbReference>
<dbReference type="EMBL" id="MT418680">
    <property type="protein sequence ID" value="QKF94119.1"/>
    <property type="molecule type" value="Genomic_DNA"/>
</dbReference>
<organism evidence="5 6">
    <name type="scientific">Fadolivirus FV1/VV64</name>
    <dbReference type="NCBI Taxonomy" id="3070911"/>
    <lineage>
        <taxon>Viruses</taxon>
        <taxon>Varidnaviria</taxon>
        <taxon>Bamfordvirae</taxon>
        <taxon>Nucleocytoviricota</taxon>
        <taxon>Megaviricetes</taxon>
        <taxon>Imitervirales</taxon>
        <taxon>Mimiviridae</taxon>
        <taxon>Klosneuvirinae</taxon>
        <taxon>Fadolivirus</taxon>
        <taxon>Fadolivirus algeromassiliense</taxon>
    </lineage>
</organism>
<dbReference type="NCBIfam" id="NF009945">
    <property type="entry name" value="PRK13409.1"/>
    <property type="match status" value="1"/>
</dbReference>
<evidence type="ECO:0000256" key="1">
    <source>
        <dbReference type="ARBA" id="ARBA00022741"/>
    </source>
</evidence>
<accession>A0A7D3QW06</accession>
<dbReference type="PROSITE" id="PS51379">
    <property type="entry name" value="4FE4S_FER_2"/>
    <property type="match status" value="1"/>
</dbReference>
<dbReference type="InterPro" id="IPR017896">
    <property type="entry name" value="4Fe4S_Fe-S-bd"/>
</dbReference>
<dbReference type="SUPFAM" id="SSF54862">
    <property type="entry name" value="4Fe-4S ferredoxins"/>
    <property type="match status" value="1"/>
</dbReference>
<dbReference type="SUPFAM" id="SSF52540">
    <property type="entry name" value="P-loop containing nucleoside triphosphate hydrolases"/>
    <property type="match status" value="2"/>
</dbReference>
<evidence type="ECO:0000259" key="4">
    <source>
        <dbReference type="PROSITE" id="PS51379"/>
    </source>
</evidence>
<dbReference type="InterPro" id="IPR027417">
    <property type="entry name" value="P-loop_NTPase"/>
</dbReference>
<dbReference type="Gene3D" id="3.40.50.300">
    <property type="entry name" value="P-loop containing nucleotide triphosphate hydrolases"/>
    <property type="match status" value="2"/>
</dbReference>
<dbReference type="Pfam" id="PF00037">
    <property type="entry name" value="Fer4"/>
    <property type="match status" value="1"/>
</dbReference>
<feature type="domain" description="4Fe-4S ferredoxin-type" evidence="4">
    <location>
        <begin position="42"/>
        <end position="71"/>
    </location>
</feature>
<dbReference type="PRINTS" id="PR01868">
    <property type="entry name" value="ABCEFAMILY"/>
</dbReference>
<proteinExistence type="predicted"/>
<reference evidence="5 6" key="1">
    <citation type="submission" date="2020-04" db="EMBL/GenBank/DDBJ databases">
        <title>Advantages and limits of metagenomic assembly and binning of a giant virus.</title>
        <authorList>
            <person name="Schulz F."/>
            <person name="Andreani J."/>
            <person name="Francis R."/>
            <person name="Boudjemaa H."/>
            <person name="Bou Khalil J.Y."/>
            <person name="Lee J."/>
            <person name="La Scola B."/>
            <person name="Woyke T."/>
        </authorList>
    </citation>
    <scope>NUCLEOTIDE SEQUENCE [LARGE SCALE GENOMIC DNA]</scope>
    <source>
        <strain evidence="5 6">FV1/VV64</strain>
    </source>
</reference>
<name>A0A7D3QW06_9VIRU</name>
<dbReference type="PANTHER" id="PTHR19248">
    <property type="entry name" value="ATP-BINDING TRANSPORT PROTEIN-RELATED"/>
    <property type="match status" value="1"/>
</dbReference>
<keyword evidence="2" id="KW-0067">ATP-binding</keyword>
<dbReference type="InterPro" id="IPR017900">
    <property type="entry name" value="4Fe4S_Fe_S_CS"/>
</dbReference>
<keyword evidence="6" id="KW-1185">Reference proteome</keyword>
<dbReference type="PROSITE" id="PS50893">
    <property type="entry name" value="ABC_TRANSPORTER_2"/>
    <property type="match status" value="2"/>
</dbReference>
<dbReference type="InterPro" id="IPR013283">
    <property type="entry name" value="RLI1"/>
</dbReference>
<dbReference type="GO" id="GO:0016887">
    <property type="term" value="F:ATP hydrolysis activity"/>
    <property type="evidence" value="ECO:0007669"/>
    <property type="project" value="InterPro"/>
</dbReference>